<feature type="region of interest" description="Disordered" evidence="1">
    <location>
        <begin position="109"/>
        <end position="156"/>
    </location>
</feature>
<evidence type="ECO:0000256" key="2">
    <source>
        <dbReference type="SAM" id="SignalP"/>
    </source>
</evidence>
<comment type="caution">
    <text evidence="3">The sequence shown here is derived from an EMBL/GenBank/DDBJ whole genome shotgun (WGS) entry which is preliminary data.</text>
</comment>
<dbReference type="AlphaFoldDB" id="A0AAD7S485"/>
<feature type="chain" id="PRO_5041926688" evidence="2">
    <location>
        <begin position="20"/>
        <end position="156"/>
    </location>
</feature>
<dbReference type="EMBL" id="JAINUG010000116">
    <property type="protein sequence ID" value="KAJ8395523.1"/>
    <property type="molecule type" value="Genomic_DNA"/>
</dbReference>
<feature type="signal peptide" evidence="2">
    <location>
        <begin position="1"/>
        <end position="19"/>
    </location>
</feature>
<accession>A0AAD7S485</accession>
<feature type="compositionally biased region" description="Basic and acidic residues" evidence="1">
    <location>
        <begin position="145"/>
        <end position="156"/>
    </location>
</feature>
<feature type="compositionally biased region" description="Basic and acidic residues" evidence="1">
    <location>
        <begin position="121"/>
        <end position="136"/>
    </location>
</feature>
<keyword evidence="2" id="KW-0732">Signal</keyword>
<sequence length="156" mass="16904">MRAGMAVIIASARLHAVTAADALSGSVNAFSWTAASGAVFSREDAEVTLATVPLTPKEKDKLEAQEFETLEVSEQLVGRLPCGLAYADLGDRSSRSRAGVSICVRRCYRGRTPCPAPPRAPRHENSTTNRQEKEPHPYCPSPNEPAEKRAQKSKEI</sequence>
<evidence type="ECO:0000256" key="1">
    <source>
        <dbReference type="SAM" id="MobiDB-lite"/>
    </source>
</evidence>
<organism evidence="3 4">
    <name type="scientific">Aldrovandia affinis</name>
    <dbReference type="NCBI Taxonomy" id="143900"/>
    <lineage>
        <taxon>Eukaryota</taxon>
        <taxon>Metazoa</taxon>
        <taxon>Chordata</taxon>
        <taxon>Craniata</taxon>
        <taxon>Vertebrata</taxon>
        <taxon>Euteleostomi</taxon>
        <taxon>Actinopterygii</taxon>
        <taxon>Neopterygii</taxon>
        <taxon>Teleostei</taxon>
        <taxon>Notacanthiformes</taxon>
        <taxon>Halosauridae</taxon>
        <taxon>Aldrovandia</taxon>
    </lineage>
</organism>
<evidence type="ECO:0000313" key="4">
    <source>
        <dbReference type="Proteomes" id="UP001221898"/>
    </source>
</evidence>
<gene>
    <name evidence="3" type="ORF">AAFF_G00032570</name>
</gene>
<keyword evidence="4" id="KW-1185">Reference proteome</keyword>
<protein>
    <submittedName>
        <fullName evidence="3">Uncharacterized protein</fullName>
    </submittedName>
</protein>
<reference evidence="3" key="1">
    <citation type="journal article" date="2023" name="Science">
        <title>Genome structures resolve the early diversification of teleost fishes.</title>
        <authorList>
            <person name="Parey E."/>
            <person name="Louis A."/>
            <person name="Montfort J."/>
            <person name="Bouchez O."/>
            <person name="Roques C."/>
            <person name="Iampietro C."/>
            <person name="Lluch J."/>
            <person name="Castinel A."/>
            <person name="Donnadieu C."/>
            <person name="Desvignes T."/>
            <person name="Floi Bucao C."/>
            <person name="Jouanno E."/>
            <person name="Wen M."/>
            <person name="Mejri S."/>
            <person name="Dirks R."/>
            <person name="Jansen H."/>
            <person name="Henkel C."/>
            <person name="Chen W.J."/>
            <person name="Zahm M."/>
            <person name="Cabau C."/>
            <person name="Klopp C."/>
            <person name="Thompson A.W."/>
            <person name="Robinson-Rechavi M."/>
            <person name="Braasch I."/>
            <person name="Lecointre G."/>
            <person name="Bobe J."/>
            <person name="Postlethwait J.H."/>
            <person name="Berthelot C."/>
            <person name="Roest Crollius H."/>
            <person name="Guiguen Y."/>
        </authorList>
    </citation>
    <scope>NUCLEOTIDE SEQUENCE</scope>
    <source>
        <strain evidence="3">NC1722</strain>
    </source>
</reference>
<proteinExistence type="predicted"/>
<evidence type="ECO:0000313" key="3">
    <source>
        <dbReference type="EMBL" id="KAJ8395523.1"/>
    </source>
</evidence>
<name>A0AAD7S485_9TELE</name>
<dbReference type="Proteomes" id="UP001221898">
    <property type="component" value="Unassembled WGS sequence"/>
</dbReference>